<dbReference type="SUPFAM" id="SSF82549">
    <property type="entry name" value="DAK1/DegV-like"/>
    <property type="match status" value="1"/>
</dbReference>
<comment type="caution">
    <text evidence="2">The sequence shown here is derived from an EMBL/GenBank/DDBJ whole genome shotgun (WGS) entry which is preliminary data.</text>
</comment>
<dbReference type="EMBL" id="JACHIR010000001">
    <property type="protein sequence ID" value="MBB5893969.1"/>
    <property type="molecule type" value="Genomic_DNA"/>
</dbReference>
<gene>
    <name evidence="2" type="ORF">BJ998_005165</name>
</gene>
<dbReference type="Pfam" id="PF02645">
    <property type="entry name" value="DegV"/>
    <property type="match status" value="1"/>
</dbReference>
<reference evidence="2 3" key="1">
    <citation type="submission" date="2020-08" db="EMBL/GenBank/DDBJ databases">
        <title>Sequencing the genomes of 1000 actinobacteria strains.</title>
        <authorList>
            <person name="Klenk H.-P."/>
        </authorList>
    </citation>
    <scope>NUCLEOTIDE SEQUENCE [LARGE SCALE GENOMIC DNA]</scope>
    <source>
        <strain evidence="2 3">DSM 43851</strain>
    </source>
</reference>
<dbReference type="NCBIfam" id="TIGR00762">
    <property type="entry name" value="DegV"/>
    <property type="match status" value="1"/>
</dbReference>
<dbReference type="PROSITE" id="PS51482">
    <property type="entry name" value="DEGV"/>
    <property type="match status" value="1"/>
</dbReference>
<evidence type="ECO:0000313" key="2">
    <source>
        <dbReference type="EMBL" id="MBB5893969.1"/>
    </source>
</evidence>
<evidence type="ECO:0000256" key="1">
    <source>
        <dbReference type="ARBA" id="ARBA00023121"/>
    </source>
</evidence>
<dbReference type="InterPro" id="IPR003797">
    <property type="entry name" value="DegV"/>
</dbReference>
<keyword evidence="3" id="KW-1185">Reference proteome</keyword>
<dbReference type="GO" id="GO:0008289">
    <property type="term" value="F:lipid binding"/>
    <property type="evidence" value="ECO:0007669"/>
    <property type="project" value="UniProtKB-KW"/>
</dbReference>
<dbReference type="InterPro" id="IPR050270">
    <property type="entry name" value="DegV_domain_contain"/>
</dbReference>
<dbReference type="AlphaFoldDB" id="A0A7W9KJZ9"/>
<sequence length="280" mass="29296">MRRRVAVVTDSSACLPPQLAATSGVAVVQLQLQVGDRFDEEAWVAPEDLIKAMQAGRAVSTSPPDPGAFFWTYQDAAAQGVDAVVSLHISEKMSQTCEVARQAAAQASVPVHVVDTSAISMSLGYAALAAAQAAGAGWDVRQVIAAAQRRYSTGTELIYVDTLEYLRKGGRIGAAQALLGTALSMKPLLTIKNGQVAPSGRALGTDRAIKKLVDAAVKRAGNDQVDVAVQHYGPDERAVTLLDTLKARIPRARNFVLTQASSAVFAHLGPGALGVTVSPV</sequence>
<dbReference type="Gene3D" id="3.30.1180.10">
    <property type="match status" value="1"/>
</dbReference>
<dbReference type="Proteomes" id="UP000585638">
    <property type="component" value="Unassembled WGS sequence"/>
</dbReference>
<dbReference type="PANTHER" id="PTHR33434">
    <property type="entry name" value="DEGV DOMAIN-CONTAINING PROTEIN DR_1986-RELATED"/>
    <property type="match status" value="1"/>
</dbReference>
<dbReference type="RefSeq" id="WP_184865637.1">
    <property type="nucleotide sequence ID" value="NZ_BAAAWY010000011.1"/>
</dbReference>
<accession>A0A7W9KJZ9</accession>
<name>A0A7W9KJZ9_9PSEU</name>
<dbReference type="PANTHER" id="PTHR33434:SF2">
    <property type="entry name" value="FATTY ACID-BINDING PROTEIN TM_1468"/>
    <property type="match status" value="1"/>
</dbReference>
<dbReference type="InterPro" id="IPR043168">
    <property type="entry name" value="DegV_C"/>
</dbReference>
<evidence type="ECO:0000313" key="3">
    <source>
        <dbReference type="Proteomes" id="UP000585638"/>
    </source>
</evidence>
<dbReference type="Gene3D" id="3.40.50.10170">
    <property type="match status" value="1"/>
</dbReference>
<proteinExistence type="predicted"/>
<protein>
    <submittedName>
        <fullName evidence="2">DegV family protein with EDD domain</fullName>
    </submittedName>
</protein>
<keyword evidence="1" id="KW-0446">Lipid-binding</keyword>
<organism evidence="2 3">
    <name type="scientific">Kutzneria kofuensis</name>
    <dbReference type="NCBI Taxonomy" id="103725"/>
    <lineage>
        <taxon>Bacteria</taxon>
        <taxon>Bacillati</taxon>
        <taxon>Actinomycetota</taxon>
        <taxon>Actinomycetes</taxon>
        <taxon>Pseudonocardiales</taxon>
        <taxon>Pseudonocardiaceae</taxon>
        <taxon>Kutzneria</taxon>
    </lineage>
</organism>